<dbReference type="GO" id="GO:0016757">
    <property type="term" value="F:glycosyltransferase activity"/>
    <property type="evidence" value="ECO:0007669"/>
    <property type="project" value="UniProtKB-KW"/>
</dbReference>
<evidence type="ECO:0000313" key="4">
    <source>
        <dbReference type="Proteomes" id="UP001595536"/>
    </source>
</evidence>
<comment type="caution">
    <text evidence="3">The sequence shown here is derived from an EMBL/GenBank/DDBJ whole genome shotgun (WGS) entry which is preliminary data.</text>
</comment>
<dbReference type="Gene3D" id="3.40.50.2000">
    <property type="entry name" value="Glycogen Phosphorylase B"/>
    <property type="match status" value="1"/>
</dbReference>
<protein>
    <submittedName>
        <fullName evidence="3">Glycosyltransferase family 4 protein</fullName>
        <ecNumber evidence="3">2.4.-.-</ecNumber>
    </submittedName>
</protein>
<dbReference type="SUPFAM" id="SSF53756">
    <property type="entry name" value="UDP-Glycosyltransferase/glycogen phosphorylase"/>
    <property type="match status" value="1"/>
</dbReference>
<keyword evidence="2" id="KW-1133">Transmembrane helix</keyword>
<organism evidence="3 4">
    <name type="scientific">Camelimonas abortus</name>
    <dbReference type="NCBI Taxonomy" id="1017184"/>
    <lineage>
        <taxon>Bacteria</taxon>
        <taxon>Pseudomonadati</taxon>
        <taxon>Pseudomonadota</taxon>
        <taxon>Alphaproteobacteria</taxon>
        <taxon>Hyphomicrobiales</taxon>
        <taxon>Chelatococcaceae</taxon>
        <taxon>Camelimonas</taxon>
    </lineage>
</organism>
<dbReference type="EC" id="2.4.-.-" evidence="3"/>
<dbReference type="InterPro" id="IPR050194">
    <property type="entry name" value="Glycosyltransferase_grp1"/>
</dbReference>
<name>A0ABV7LCG4_9HYPH</name>
<dbReference type="PANTHER" id="PTHR45947">
    <property type="entry name" value="SULFOQUINOVOSYL TRANSFERASE SQD2"/>
    <property type="match status" value="1"/>
</dbReference>
<accession>A0ABV7LCG4</accession>
<gene>
    <name evidence="3" type="ORF">ACFOEX_04315</name>
</gene>
<dbReference type="CDD" id="cd03801">
    <property type="entry name" value="GT4_PimA-like"/>
    <property type="match status" value="1"/>
</dbReference>
<sequence length="405" mass="43558">MTAATPATAPALRRIVIGPLPPPAHGYAVAMQGLVRLLRAAGAEPEALDLAVRRRGFGYVALRLWRAAAAAARLAREGRVTGRRARVHIGVDGGAGIVLVMLVVLAARAAGCSLRLHHHSQARMHRRSLPLWLLARLAGRDALHVALRQPMAVALQARHGPRLQVQVLSNAAFVRPPAPSLLWRRGERERPLTVGMLGNLCAEKGLDAFLALADACRGPDAAQAPDARFLLAGPVVRARDLGAVWRRAAQGVIHWLGPVNERNRSSLFYLKVDLLVFPSRHVHEAEPFVLLEAMAHGCAIVTADVGYVRDLVGDAALVIRPGDDFVRGAMAAIGRARREPGWLRDMQAKARARFMAERAAALAAARAVLELEATTPLGAVACRRGDRTARQASRTERLAAEGARP</sequence>
<proteinExistence type="predicted"/>
<keyword evidence="2" id="KW-0472">Membrane</keyword>
<dbReference type="PANTHER" id="PTHR45947:SF3">
    <property type="entry name" value="SULFOQUINOVOSYL TRANSFERASE SQD2"/>
    <property type="match status" value="1"/>
</dbReference>
<feature type="transmembrane region" description="Helical" evidence="2">
    <location>
        <begin position="87"/>
        <end position="107"/>
    </location>
</feature>
<dbReference type="Proteomes" id="UP001595536">
    <property type="component" value="Unassembled WGS sequence"/>
</dbReference>
<evidence type="ECO:0000256" key="2">
    <source>
        <dbReference type="SAM" id="Phobius"/>
    </source>
</evidence>
<dbReference type="RefSeq" id="WP_376831565.1">
    <property type="nucleotide sequence ID" value="NZ_JBHLWR010000006.1"/>
</dbReference>
<keyword evidence="3" id="KW-0328">Glycosyltransferase</keyword>
<reference evidence="4" key="1">
    <citation type="journal article" date="2019" name="Int. J. Syst. Evol. Microbiol.">
        <title>The Global Catalogue of Microorganisms (GCM) 10K type strain sequencing project: providing services to taxonomists for standard genome sequencing and annotation.</title>
        <authorList>
            <consortium name="The Broad Institute Genomics Platform"/>
            <consortium name="The Broad Institute Genome Sequencing Center for Infectious Disease"/>
            <person name="Wu L."/>
            <person name="Ma J."/>
        </authorList>
    </citation>
    <scope>NUCLEOTIDE SEQUENCE [LARGE SCALE GENOMIC DNA]</scope>
    <source>
        <strain evidence="4">CCM 7941</strain>
    </source>
</reference>
<keyword evidence="4" id="KW-1185">Reference proteome</keyword>
<keyword evidence="2" id="KW-0812">Transmembrane</keyword>
<dbReference type="EMBL" id="JBHRUV010000017">
    <property type="protein sequence ID" value="MFC3265590.1"/>
    <property type="molecule type" value="Genomic_DNA"/>
</dbReference>
<feature type="region of interest" description="Disordered" evidence="1">
    <location>
        <begin position="386"/>
        <end position="405"/>
    </location>
</feature>
<evidence type="ECO:0000313" key="3">
    <source>
        <dbReference type="EMBL" id="MFC3265590.1"/>
    </source>
</evidence>
<keyword evidence="3" id="KW-0808">Transferase</keyword>
<dbReference type="Pfam" id="PF13692">
    <property type="entry name" value="Glyco_trans_1_4"/>
    <property type="match status" value="1"/>
</dbReference>
<evidence type="ECO:0000256" key="1">
    <source>
        <dbReference type="SAM" id="MobiDB-lite"/>
    </source>
</evidence>